<protein>
    <submittedName>
        <fullName evidence="2">Uncharacterized protein</fullName>
    </submittedName>
</protein>
<dbReference type="Proteomes" id="UP000297595">
    <property type="component" value="Unassembled WGS sequence"/>
</dbReference>
<reference evidence="2 3" key="1">
    <citation type="submission" date="2019-03" db="EMBL/GenBank/DDBJ databases">
        <title>Nematode-trapping fungi genome.</title>
        <authorList>
            <person name="Vidal-Diez De Ulzurrun G."/>
        </authorList>
    </citation>
    <scope>NUCLEOTIDE SEQUENCE [LARGE SCALE GENOMIC DNA]</scope>
    <source>
        <strain evidence="2 3">TWF154</strain>
    </source>
</reference>
<evidence type="ECO:0000313" key="2">
    <source>
        <dbReference type="EMBL" id="TGJ73095.1"/>
    </source>
</evidence>
<dbReference type="AlphaFoldDB" id="A0A8H2HSZ4"/>
<evidence type="ECO:0000313" key="3">
    <source>
        <dbReference type="Proteomes" id="UP000297595"/>
    </source>
</evidence>
<comment type="caution">
    <text evidence="2">The sequence shown here is derived from an EMBL/GenBank/DDBJ whole genome shotgun (WGS) entry which is preliminary data.</text>
</comment>
<feature type="region of interest" description="Disordered" evidence="1">
    <location>
        <begin position="47"/>
        <end position="73"/>
    </location>
</feature>
<name>A0A8H2HSZ4_ORBOL</name>
<feature type="compositionally biased region" description="Polar residues" evidence="1">
    <location>
        <begin position="51"/>
        <end position="73"/>
    </location>
</feature>
<proteinExistence type="predicted"/>
<evidence type="ECO:0000256" key="1">
    <source>
        <dbReference type="SAM" id="MobiDB-lite"/>
    </source>
</evidence>
<accession>A0A8H2HSZ4</accession>
<organism evidence="2 3">
    <name type="scientific">Orbilia oligospora</name>
    <name type="common">Nematode-trapping fungus</name>
    <name type="synonym">Arthrobotrys oligospora</name>
    <dbReference type="NCBI Taxonomy" id="2813651"/>
    <lineage>
        <taxon>Eukaryota</taxon>
        <taxon>Fungi</taxon>
        <taxon>Dikarya</taxon>
        <taxon>Ascomycota</taxon>
        <taxon>Pezizomycotina</taxon>
        <taxon>Orbiliomycetes</taxon>
        <taxon>Orbiliales</taxon>
        <taxon>Orbiliaceae</taxon>
        <taxon>Orbilia</taxon>
    </lineage>
</organism>
<gene>
    <name evidence="2" type="ORF">EYR41_000214</name>
</gene>
<dbReference type="EMBL" id="SOZJ01000001">
    <property type="protein sequence ID" value="TGJ73095.1"/>
    <property type="molecule type" value="Genomic_DNA"/>
</dbReference>
<sequence>MLKYKSRKGHTHIRYKSRIRLPNRLKNIESHPIISIKRILSIIYTARASDETPSPNNTRSTVSEPGSFQSHLQ</sequence>